<dbReference type="Pfam" id="PF01915">
    <property type="entry name" value="Glyco_hydro_3_C"/>
    <property type="match status" value="1"/>
</dbReference>
<reference evidence="4 5" key="1">
    <citation type="submission" date="2023-07" db="EMBL/GenBank/DDBJ databases">
        <title>Sequencing the genomes of 1000 actinobacteria strains.</title>
        <authorList>
            <person name="Klenk H.-P."/>
        </authorList>
    </citation>
    <scope>NUCLEOTIDE SEQUENCE [LARGE SCALE GENOMIC DNA]</scope>
    <source>
        <strain evidence="4 5">DSM 44109</strain>
    </source>
</reference>
<dbReference type="InterPro" id="IPR050288">
    <property type="entry name" value="Cellulose_deg_GH3"/>
</dbReference>
<name>A0ABT9RKK9_9ACTN</name>
<dbReference type="PROSITE" id="PS51820">
    <property type="entry name" value="PA14"/>
    <property type="match status" value="1"/>
</dbReference>
<dbReference type="Gene3D" id="3.20.20.300">
    <property type="entry name" value="Glycoside hydrolase, family 3, N-terminal domain"/>
    <property type="match status" value="1"/>
</dbReference>
<dbReference type="Proteomes" id="UP001230426">
    <property type="component" value="Unassembled WGS sequence"/>
</dbReference>
<dbReference type="InterPro" id="IPR013783">
    <property type="entry name" value="Ig-like_fold"/>
</dbReference>
<dbReference type="Gene3D" id="2.60.40.10">
    <property type="entry name" value="Immunoglobulins"/>
    <property type="match status" value="1"/>
</dbReference>
<dbReference type="InterPro" id="IPR026891">
    <property type="entry name" value="Fn3-like"/>
</dbReference>
<dbReference type="EMBL" id="JAUSRB010000002">
    <property type="protein sequence ID" value="MDP9868855.1"/>
    <property type="molecule type" value="Genomic_DNA"/>
</dbReference>
<dbReference type="Gene3D" id="2.60.120.260">
    <property type="entry name" value="Galactose-binding domain-like"/>
    <property type="match status" value="1"/>
</dbReference>
<accession>A0ABT9RKK9</accession>
<evidence type="ECO:0000313" key="5">
    <source>
        <dbReference type="Proteomes" id="UP001230426"/>
    </source>
</evidence>
<evidence type="ECO:0000256" key="1">
    <source>
        <dbReference type="ARBA" id="ARBA00005336"/>
    </source>
</evidence>
<keyword evidence="5" id="KW-1185">Reference proteome</keyword>
<evidence type="ECO:0000313" key="4">
    <source>
        <dbReference type="EMBL" id="MDP9868855.1"/>
    </source>
</evidence>
<comment type="caution">
    <text evidence="4">The sequence shown here is derived from an EMBL/GenBank/DDBJ whole genome shotgun (WGS) entry which is preliminary data.</text>
</comment>
<dbReference type="SMART" id="SM01217">
    <property type="entry name" value="Fn3_like"/>
    <property type="match status" value="1"/>
</dbReference>
<dbReference type="Gene3D" id="3.40.50.1700">
    <property type="entry name" value="Glycoside hydrolase family 3 C-terminal domain"/>
    <property type="match status" value="1"/>
</dbReference>
<evidence type="ECO:0000259" key="3">
    <source>
        <dbReference type="PROSITE" id="PS51820"/>
    </source>
</evidence>
<sequence length="371" mass="39754">MEITGTFTPAESGTHHFGTKGIGAFRLAIDGTVLFDGVHRPENGDPLEALTGRPIERGSISLEEDKPVTVSLLAAEPKLSYGPVEGVAFALAHRPPDGHGEALIEEAVAIARTADAAIVVVATTEAVESEGFDRTSLKLPGIQDELVHRVAAVNPRTIVVVNSGAPVEMPWREEVAAILLSWFPGQEGGDALAEVLLGTQEPGGRLPTTWPAALADAPVSTVTPEHGILRYDEGLFIGYLAWERHPIAPAYPFGHGLGYTTWEYEDMEATAEHVRVRLRNTGPRPGRETVQIYAAPVDAAEDRPARRLVGFATVTAEPGQSVEAEIALAPRAFQVWNEEAGRWSLAAGPYLLHASRSATHDLLTTSLVRKS</sequence>
<comment type="similarity">
    <text evidence="1">Belongs to the glycosyl hydrolase 3 family.</text>
</comment>
<protein>
    <recommendedName>
        <fullName evidence="3">PA14 domain-containing protein</fullName>
    </recommendedName>
</protein>
<keyword evidence="2" id="KW-0378">Hydrolase</keyword>
<evidence type="ECO:0000256" key="2">
    <source>
        <dbReference type="ARBA" id="ARBA00022801"/>
    </source>
</evidence>
<feature type="domain" description="PA14" evidence="3">
    <location>
        <begin position="1"/>
        <end position="108"/>
    </location>
</feature>
<gene>
    <name evidence="4" type="ORF">J2S55_008121</name>
</gene>
<dbReference type="InterPro" id="IPR037524">
    <property type="entry name" value="PA14/GLEYA"/>
</dbReference>
<dbReference type="PANTHER" id="PTHR42715:SF10">
    <property type="entry name" value="BETA-GLUCOSIDASE"/>
    <property type="match status" value="1"/>
</dbReference>
<dbReference type="InterPro" id="IPR002772">
    <property type="entry name" value="Glyco_hydro_3_C"/>
</dbReference>
<dbReference type="RefSeq" id="WP_306872148.1">
    <property type="nucleotide sequence ID" value="NZ_JAUSRB010000002.1"/>
</dbReference>
<organism evidence="4 5">
    <name type="scientific">Streptosporangium brasiliense</name>
    <dbReference type="NCBI Taxonomy" id="47480"/>
    <lineage>
        <taxon>Bacteria</taxon>
        <taxon>Bacillati</taxon>
        <taxon>Actinomycetota</taxon>
        <taxon>Actinomycetes</taxon>
        <taxon>Streptosporangiales</taxon>
        <taxon>Streptosporangiaceae</taxon>
        <taxon>Streptosporangium</taxon>
    </lineage>
</organism>
<dbReference type="Pfam" id="PF14310">
    <property type="entry name" value="Fn3-like"/>
    <property type="match status" value="1"/>
</dbReference>
<dbReference type="InterPro" id="IPR011658">
    <property type="entry name" value="PA14_dom"/>
</dbReference>
<dbReference type="SUPFAM" id="SSF52279">
    <property type="entry name" value="Beta-D-glucan exohydrolase, C-terminal domain"/>
    <property type="match status" value="1"/>
</dbReference>
<dbReference type="Pfam" id="PF07691">
    <property type="entry name" value="PA14"/>
    <property type="match status" value="1"/>
</dbReference>
<dbReference type="InterPro" id="IPR036881">
    <property type="entry name" value="Glyco_hydro_3_C_sf"/>
</dbReference>
<proteinExistence type="inferred from homology"/>
<dbReference type="PANTHER" id="PTHR42715">
    <property type="entry name" value="BETA-GLUCOSIDASE"/>
    <property type="match status" value="1"/>
</dbReference>
<dbReference type="InterPro" id="IPR036962">
    <property type="entry name" value="Glyco_hydro_3_N_sf"/>
</dbReference>